<dbReference type="AlphaFoldDB" id="A0A1T5PAR5"/>
<sequence length="46" mass="5154">MKKKNEQKMKLGAIKVARLNAGVTPVDQQQKKATHPTTTVIRTFDC</sequence>
<gene>
    <name evidence="1" type="ORF">SAMN05660461_5717</name>
</gene>
<organism evidence="1 2">
    <name type="scientific">Chitinophaga ginsengisegetis</name>
    <dbReference type="NCBI Taxonomy" id="393003"/>
    <lineage>
        <taxon>Bacteria</taxon>
        <taxon>Pseudomonadati</taxon>
        <taxon>Bacteroidota</taxon>
        <taxon>Chitinophagia</taxon>
        <taxon>Chitinophagales</taxon>
        <taxon>Chitinophagaceae</taxon>
        <taxon>Chitinophaga</taxon>
    </lineage>
</organism>
<accession>A0A1T5PAR5</accession>
<dbReference type="RefSeq" id="WP_159454460.1">
    <property type="nucleotide sequence ID" value="NZ_FUZZ01000005.1"/>
</dbReference>
<protein>
    <submittedName>
        <fullName evidence="1">Uncharacterized protein</fullName>
    </submittedName>
</protein>
<dbReference type="Proteomes" id="UP000190166">
    <property type="component" value="Unassembled WGS sequence"/>
</dbReference>
<reference evidence="1 2" key="1">
    <citation type="submission" date="2017-02" db="EMBL/GenBank/DDBJ databases">
        <authorList>
            <person name="Peterson S.W."/>
        </authorList>
    </citation>
    <scope>NUCLEOTIDE SEQUENCE [LARGE SCALE GENOMIC DNA]</scope>
    <source>
        <strain evidence="1 2">DSM 18108</strain>
    </source>
</reference>
<proteinExistence type="predicted"/>
<dbReference type="EMBL" id="FUZZ01000005">
    <property type="protein sequence ID" value="SKD09825.1"/>
    <property type="molecule type" value="Genomic_DNA"/>
</dbReference>
<name>A0A1T5PAR5_9BACT</name>
<keyword evidence="2" id="KW-1185">Reference proteome</keyword>
<evidence type="ECO:0000313" key="1">
    <source>
        <dbReference type="EMBL" id="SKD09825.1"/>
    </source>
</evidence>
<dbReference type="STRING" id="393003.SAMN05660461_5717"/>
<evidence type="ECO:0000313" key="2">
    <source>
        <dbReference type="Proteomes" id="UP000190166"/>
    </source>
</evidence>